<organism evidence="6 7">
    <name type="scientific">Marinilabilia rubra</name>
    <dbReference type="NCBI Taxonomy" id="2162893"/>
    <lineage>
        <taxon>Bacteria</taxon>
        <taxon>Pseudomonadati</taxon>
        <taxon>Bacteroidota</taxon>
        <taxon>Bacteroidia</taxon>
        <taxon>Marinilabiliales</taxon>
        <taxon>Marinilabiliaceae</taxon>
        <taxon>Marinilabilia</taxon>
    </lineage>
</organism>
<keyword evidence="7" id="KW-1185">Reference proteome</keyword>
<gene>
    <name evidence="6" type="ORF">DDZ16_16780</name>
</gene>
<dbReference type="PANTHER" id="PTHR30126:SF39">
    <property type="entry name" value="HTH-TYPE TRANSCRIPTIONAL REGULATOR CYSL"/>
    <property type="match status" value="1"/>
</dbReference>
<dbReference type="PROSITE" id="PS50931">
    <property type="entry name" value="HTH_LYSR"/>
    <property type="match status" value="1"/>
</dbReference>
<dbReference type="Pfam" id="PF00126">
    <property type="entry name" value="HTH_1"/>
    <property type="match status" value="1"/>
</dbReference>
<evidence type="ECO:0000256" key="3">
    <source>
        <dbReference type="ARBA" id="ARBA00023125"/>
    </source>
</evidence>
<dbReference type="GO" id="GO:0003700">
    <property type="term" value="F:DNA-binding transcription factor activity"/>
    <property type="evidence" value="ECO:0007669"/>
    <property type="project" value="InterPro"/>
</dbReference>
<dbReference type="InterPro" id="IPR036390">
    <property type="entry name" value="WH_DNA-bd_sf"/>
</dbReference>
<dbReference type="EMBL" id="QEWP01000018">
    <property type="protein sequence ID" value="PWD98148.1"/>
    <property type="molecule type" value="Genomic_DNA"/>
</dbReference>
<proteinExistence type="inferred from homology"/>
<keyword evidence="2" id="KW-0805">Transcription regulation</keyword>
<dbReference type="OrthoDB" id="9785745at2"/>
<evidence type="ECO:0000313" key="7">
    <source>
        <dbReference type="Proteomes" id="UP000244956"/>
    </source>
</evidence>
<dbReference type="Gene3D" id="1.10.10.10">
    <property type="entry name" value="Winged helix-like DNA-binding domain superfamily/Winged helix DNA-binding domain"/>
    <property type="match status" value="1"/>
</dbReference>
<keyword evidence="4" id="KW-0804">Transcription</keyword>
<evidence type="ECO:0000256" key="1">
    <source>
        <dbReference type="ARBA" id="ARBA00009437"/>
    </source>
</evidence>
<dbReference type="PANTHER" id="PTHR30126">
    <property type="entry name" value="HTH-TYPE TRANSCRIPTIONAL REGULATOR"/>
    <property type="match status" value="1"/>
</dbReference>
<comment type="caution">
    <text evidence="6">The sequence shown here is derived from an EMBL/GenBank/DDBJ whole genome shotgun (WGS) entry which is preliminary data.</text>
</comment>
<dbReference type="InterPro" id="IPR036388">
    <property type="entry name" value="WH-like_DNA-bd_sf"/>
</dbReference>
<feature type="domain" description="HTH lysR-type" evidence="5">
    <location>
        <begin position="1"/>
        <end position="57"/>
    </location>
</feature>
<dbReference type="Gene3D" id="3.40.190.290">
    <property type="match status" value="1"/>
</dbReference>
<dbReference type="InterPro" id="IPR000847">
    <property type="entry name" value="LysR_HTH_N"/>
</dbReference>
<dbReference type="PRINTS" id="PR00039">
    <property type="entry name" value="HTHLYSR"/>
</dbReference>
<evidence type="ECO:0000259" key="5">
    <source>
        <dbReference type="PROSITE" id="PS50931"/>
    </source>
</evidence>
<accession>A0A2U2B4Z9</accession>
<keyword evidence="3" id="KW-0238">DNA-binding</keyword>
<dbReference type="InterPro" id="IPR005119">
    <property type="entry name" value="LysR_subst-bd"/>
</dbReference>
<dbReference type="GO" id="GO:0000976">
    <property type="term" value="F:transcription cis-regulatory region binding"/>
    <property type="evidence" value="ECO:0007669"/>
    <property type="project" value="TreeGrafter"/>
</dbReference>
<protein>
    <submittedName>
        <fullName evidence="6">LysR family transcriptional regulator</fullName>
    </submittedName>
</protein>
<dbReference type="SUPFAM" id="SSF53850">
    <property type="entry name" value="Periplasmic binding protein-like II"/>
    <property type="match status" value="1"/>
</dbReference>
<comment type="similarity">
    <text evidence="1">Belongs to the LysR transcriptional regulatory family.</text>
</comment>
<dbReference type="Pfam" id="PF03466">
    <property type="entry name" value="LysR_substrate"/>
    <property type="match status" value="1"/>
</dbReference>
<evidence type="ECO:0000313" key="6">
    <source>
        <dbReference type="EMBL" id="PWD98148.1"/>
    </source>
</evidence>
<sequence length="295" mass="34226">MNYRDEVFLQVAELLNISKAAERLFISQPAVTKHIQEMENKLDMPLFERKGNRIYLTRAGKITFNHLKSIKQQYQELEFELNQINNTYKGNLRIGASSTITQYVIPPVIAAFHARYPDIKLSLLNGNSEDMTHKLLNNEIDLVLVENQGTHQNIHYIDFMDDEIFAVTNPESLYARRRQVTNEELPQTPMVLRETGSGTLEVIKKAFSTNNMRFDEMNIILQLGSTEAIKNFLSDFEGISFISEKAVKKEINRKELVKIKTPSLSITRRFRIGLRQGPEMKLTRLFTDYLINYNF</sequence>
<reference evidence="6 7" key="1">
    <citation type="submission" date="2018-05" db="EMBL/GenBank/DDBJ databases">
        <title>Marinilabilia rubrum sp. nov., isolated from saltern sediment.</title>
        <authorList>
            <person name="Zhang R."/>
        </authorList>
    </citation>
    <scope>NUCLEOTIDE SEQUENCE [LARGE SCALE GENOMIC DNA]</scope>
    <source>
        <strain evidence="6 7">WTE16</strain>
    </source>
</reference>
<dbReference type="Proteomes" id="UP000244956">
    <property type="component" value="Unassembled WGS sequence"/>
</dbReference>
<evidence type="ECO:0000256" key="2">
    <source>
        <dbReference type="ARBA" id="ARBA00023015"/>
    </source>
</evidence>
<name>A0A2U2B4Z9_9BACT</name>
<dbReference type="SUPFAM" id="SSF46785">
    <property type="entry name" value="Winged helix' DNA-binding domain"/>
    <property type="match status" value="1"/>
</dbReference>
<evidence type="ECO:0000256" key="4">
    <source>
        <dbReference type="ARBA" id="ARBA00023163"/>
    </source>
</evidence>
<dbReference type="AlphaFoldDB" id="A0A2U2B4Z9"/>
<dbReference type="RefSeq" id="WP_109265642.1">
    <property type="nucleotide sequence ID" value="NZ_QEWP01000018.1"/>
</dbReference>